<evidence type="ECO:0008006" key="3">
    <source>
        <dbReference type="Google" id="ProtNLM"/>
    </source>
</evidence>
<sequence length="287" mass="31576">MAPALPQAGETDAAKRWAAIFAGYETIVLVANSDAVRVRDLARRYGAGTLFVFFNKVYKVLSEPFDRPSLLTARSSAAGANIVYRRETADVVRLLRSPNFLGICNLRVGSRERFSPAADFAIPEPVGHLDLTATLNGFYPSSHVATSGFALALFLAESLPGHRIVLAGFTARRSTRWKLFADHDWTFEQIVQRLLLRAGRLQSANATAEDWLTPITRRFPEIDPVSIGAAAAEVVAERLEGANLAIDDLLRVTRPQRRLNGWLKALKPKTRKARLAERDAQPPSSAS</sequence>
<evidence type="ECO:0000313" key="2">
    <source>
        <dbReference type="Proteomes" id="UP000542776"/>
    </source>
</evidence>
<accession>A0A7W6H8Y1</accession>
<dbReference type="Proteomes" id="UP000542776">
    <property type="component" value="Unassembled WGS sequence"/>
</dbReference>
<organism evidence="1 2">
    <name type="scientific">Aureimonas pseudogalii</name>
    <dbReference type="NCBI Taxonomy" id="1744844"/>
    <lineage>
        <taxon>Bacteria</taxon>
        <taxon>Pseudomonadati</taxon>
        <taxon>Pseudomonadota</taxon>
        <taxon>Alphaproteobacteria</taxon>
        <taxon>Hyphomicrobiales</taxon>
        <taxon>Aurantimonadaceae</taxon>
        <taxon>Aureimonas</taxon>
    </lineage>
</organism>
<reference evidence="1 2" key="1">
    <citation type="submission" date="2020-08" db="EMBL/GenBank/DDBJ databases">
        <title>Genomic Encyclopedia of Type Strains, Phase IV (KMG-IV): sequencing the most valuable type-strain genomes for metagenomic binning, comparative biology and taxonomic classification.</title>
        <authorList>
            <person name="Goeker M."/>
        </authorList>
    </citation>
    <scope>NUCLEOTIDE SEQUENCE [LARGE SCALE GENOMIC DNA]</scope>
    <source>
        <strain evidence="1 2">DSM 102238</strain>
    </source>
</reference>
<gene>
    <name evidence="1" type="ORF">GGR04_004666</name>
</gene>
<dbReference type="EMBL" id="JACIEK010000031">
    <property type="protein sequence ID" value="MBB4000786.1"/>
    <property type="molecule type" value="Genomic_DNA"/>
</dbReference>
<proteinExistence type="predicted"/>
<comment type="caution">
    <text evidence="1">The sequence shown here is derived from an EMBL/GenBank/DDBJ whole genome shotgun (WGS) entry which is preliminary data.</text>
</comment>
<dbReference type="RefSeq" id="WP_183202820.1">
    <property type="nucleotide sequence ID" value="NZ_JACIEK010000031.1"/>
</dbReference>
<keyword evidence="2" id="KW-1185">Reference proteome</keyword>
<name>A0A7W6H8Y1_9HYPH</name>
<protein>
    <recommendedName>
        <fullName evidence="3">3-deoxy-manno-octulosonate cytidylyltransferase</fullName>
    </recommendedName>
</protein>
<dbReference type="AlphaFoldDB" id="A0A7W6H8Y1"/>
<evidence type="ECO:0000313" key="1">
    <source>
        <dbReference type="EMBL" id="MBB4000786.1"/>
    </source>
</evidence>